<feature type="transmembrane region" description="Helical" evidence="1">
    <location>
        <begin position="49"/>
        <end position="68"/>
    </location>
</feature>
<evidence type="ECO:0000256" key="1">
    <source>
        <dbReference type="SAM" id="Phobius"/>
    </source>
</evidence>
<accession>H0FA01</accession>
<keyword evidence="1" id="KW-0812">Transmembrane</keyword>
<evidence type="ECO:0000313" key="2">
    <source>
        <dbReference type="EMBL" id="EHK64808.1"/>
    </source>
</evidence>
<dbReference type="RefSeq" id="WP_008165014.1">
    <property type="nucleotide sequence ID" value="NZ_AGUF01000057.1"/>
</dbReference>
<evidence type="ECO:0000313" key="3">
    <source>
        <dbReference type="Proteomes" id="UP000003113"/>
    </source>
</evidence>
<dbReference type="Proteomes" id="UP000003113">
    <property type="component" value="Unassembled WGS sequence"/>
</dbReference>
<name>H0FA01_9BURK</name>
<protein>
    <submittedName>
        <fullName evidence="2">Uncharacterized protein</fullName>
    </submittedName>
</protein>
<keyword evidence="1" id="KW-0472">Membrane</keyword>
<organism evidence="2 3">
    <name type="scientific">Achromobacter arsenitoxydans SY8</name>
    <dbReference type="NCBI Taxonomy" id="477184"/>
    <lineage>
        <taxon>Bacteria</taxon>
        <taxon>Pseudomonadati</taxon>
        <taxon>Pseudomonadota</taxon>
        <taxon>Betaproteobacteria</taxon>
        <taxon>Burkholderiales</taxon>
        <taxon>Alcaligenaceae</taxon>
        <taxon>Achromobacter</taxon>
    </lineage>
</organism>
<comment type="caution">
    <text evidence="2">The sequence shown here is derived from an EMBL/GenBank/DDBJ whole genome shotgun (WGS) entry which is preliminary data.</text>
</comment>
<sequence length="212" mass="22736">MRPIILKRGAGMRGLLLGASLALGGLLIGFALATKVDVLAEAKWWDLMTAFGTVGSVVVALAFGLIALTAQNRSNRHRANVVGWFVVPSLGEIRAGCELLSECSAALQQTPSGQVPNEKLRFSWRLAIPMLDAKHLFGHVGELHLLSHRADPIAEIVSESARLHALMAKIGDLSSPLGEKRAIFESLGDRSATLKKLIEDTLARDWSPGKSA</sequence>
<keyword evidence="1" id="KW-1133">Transmembrane helix</keyword>
<dbReference type="EMBL" id="AGUF01000057">
    <property type="protein sequence ID" value="EHK64808.1"/>
    <property type="molecule type" value="Genomic_DNA"/>
</dbReference>
<dbReference type="AlphaFoldDB" id="H0FA01"/>
<gene>
    <name evidence="2" type="ORF">KYC_18395</name>
</gene>
<reference evidence="2 3" key="1">
    <citation type="journal article" date="2012" name="J. Bacteriol.">
        <title>Genome sequence of the highly efficient arsenite-oxidizing bacterium Achromobacter arsenitoxydans SY8.</title>
        <authorList>
            <person name="Li X."/>
            <person name="Hu Y."/>
            <person name="Gong J."/>
            <person name="Lin Y."/>
            <person name="Johnstone L."/>
            <person name="Rensing C."/>
            <person name="Wang G."/>
        </authorList>
    </citation>
    <scope>NUCLEOTIDE SEQUENCE [LARGE SCALE GENOMIC DNA]</scope>
    <source>
        <strain evidence="2 3">SY8</strain>
    </source>
</reference>
<proteinExistence type="predicted"/>
<keyword evidence="3" id="KW-1185">Reference proteome</keyword>